<dbReference type="SUPFAM" id="SSF88713">
    <property type="entry name" value="Glycoside hydrolase/deacetylase"/>
    <property type="match status" value="1"/>
</dbReference>
<gene>
    <name evidence="25" type="ORF">BZ3500_MVSOF-1268-A1-R1_CHR1-1G01021</name>
</gene>
<feature type="chain" id="PRO_5030060002" description="chitin deacetylase" evidence="23">
    <location>
        <begin position="22"/>
        <end position="502"/>
    </location>
</feature>
<sequence>MLKLFSSATTLLALTSVGVDAADMHRHLARQAAQSTTARASASASRAATTATATASRAPLTSLPLASVSLIGSTTTAEVTVPLPSTYAAGSTPPVKRAPVLPNTADSPGSPLSISVSQLTPANYPTLDKVPPTNSPEVQAWIAQTDLANAPNIPVTGVNGCSNSTFNADGLKNAGSSGYCWWTCGGCTRATDISYCPTKDDYGVSFDDGPSPDTPRLLNLLAEQNIKSTFFVVGSRVISRPQMVQTEYMEGHQISVHTWAHSSLTTLTNEQIVAELGWTKKIIYDVTGVTPNTFRPPFGDIDDRVRYIAMKMGLRPIIWTRANDQVFDTKDYQIGAGTVTAAQALTNVQSFFSLAQNTLSNGIIVLSHDLYQQSVDLAVNFYLPSVISAGVLKLQTINSCIGEDLNNAYIETNDNTTAVIQSTSTVAGATGTGFVAFAASATTSGSRPTSTGRSGTTNGAGPSSTGTGSASATTTAGSGASTLTSAQGLFTTFLVALGFVVA</sequence>
<evidence type="ECO:0000256" key="19">
    <source>
        <dbReference type="ARBA" id="ARBA00023326"/>
    </source>
</evidence>
<evidence type="ECO:0000256" key="20">
    <source>
        <dbReference type="ARBA" id="ARBA00024056"/>
    </source>
</evidence>
<evidence type="ECO:0000313" key="26">
    <source>
        <dbReference type="Proteomes" id="UP000249723"/>
    </source>
</evidence>
<comment type="subcellular location">
    <subcellularLocation>
        <location evidence="3">Cell membrane</location>
        <topology evidence="3">Lipid-anchor</topology>
        <topology evidence="3">GPI-anchor</topology>
    </subcellularLocation>
    <subcellularLocation>
        <location evidence="2">Secreted</location>
        <location evidence="2">Cell wall</location>
    </subcellularLocation>
</comment>
<dbReference type="GO" id="GO:0009272">
    <property type="term" value="P:fungal-type cell wall biogenesis"/>
    <property type="evidence" value="ECO:0007669"/>
    <property type="project" value="UniProtKB-ARBA"/>
</dbReference>
<dbReference type="GO" id="GO:0005886">
    <property type="term" value="C:plasma membrane"/>
    <property type="evidence" value="ECO:0007669"/>
    <property type="project" value="UniProtKB-SubCell"/>
</dbReference>
<keyword evidence="26" id="KW-1185">Reference proteome</keyword>
<organism evidence="25 26">
    <name type="scientific">Microbotryum saponariae</name>
    <dbReference type="NCBI Taxonomy" id="289078"/>
    <lineage>
        <taxon>Eukaryota</taxon>
        <taxon>Fungi</taxon>
        <taxon>Dikarya</taxon>
        <taxon>Basidiomycota</taxon>
        <taxon>Pucciniomycotina</taxon>
        <taxon>Microbotryomycetes</taxon>
        <taxon>Microbotryales</taxon>
        <taxon>Microbotryaceae</taxon>
        <taxon>Microbotryum</taxon>
    </lineage>
</organism>
<evidence type="ECO:0000256" key="2">
    <source>
        <dbReference type="ARBA" id="ARBA00004191"/>
    </source>
</evidence>
<keyword evidence="11" id="KW-0378">Hydrolase</keyword>
<dbReference type="GO" id="GO:0046872">
    <property type="term" value="F:metal ion binding"/>
    <property type="evidence" value="ECO:0007669"/>
    <property type="project" value="UniProtKB-KW"/>
</dbReference>
<evidence type="ECO:0000256" key="4">
    <source>
        <dbReference type="ARBA" id="ARBA00010973"/>
    </source>
</evidence>
<evidence type="ECO:0000256" key="11">
    <source>
        <dbReference type="ARBA" id="ARBA00022801"/>
    </source>
</evidence>
<dbReference type="PANTHER" id="PTHR10587:SF133">
    <property type="entry name" value="CHITIN DEACETYLASE 1-RELATED"/>
    <property type="match status" value="1"/>
</dbReference>
<dbReference type="GO" id="GO:0000272">
    <property type="term" value="P:polysaccharide catabolic process"/>
    <property type="evidence" value="ECO:0007669"/>
    <property type="project" value="UniProtKB-KW"/>
</dbReference>
<protein>
    <recommendedName>
        <fullName evidence="20">chitin deacetylase</fullName>
        <ecNumber evidence="20">3.5.1.41</ecNumber>
    </recommendedName>
</protein>
<dbReference type="InterPro" id="IPR011330">
    <property type="entry name" value="Glyco_hydro/deAcase_b/a-brl"/>
</dbReference>
<evidence type="ECO:0000256" key="21">
    <source>
        <dbReference type="ARBA" id="ARBA00048494"/>
    </source>
</evidence>
<keyword evidence="16" id="KW-0170">Cobalt</keyword>
<keyword evidence="12" id="KW-0146">Chitin degradation</keyword>
<keyword evidence="10 23" id="KW-0732">Signal</keyword>
<dbReference type="GO" id="GO:0004099">
    <property type="term" value="F:chitin deacetylase activity"/>
    <property type="evidence" value="ECO:0007669"/>
    <property type="project" value="UniProtKB-EC"/>
</dbReference>
<evidence type="ECO:0000256" key="12">
    <source>
        <dbReference type="ARBA" id="ARBA00023024"/>
    </source>
</evidence>
<dbReference type="EMBL" id="FMWP01000013">
    <property type="protein sequence ID" value="SCZ89196.1"/>
    <property type="molecule type" value="Genomic_DNA"/>
</dbReference>
<dbReference type="PANTHER" id="PTHR10587">
    <property type="entry name" value="GLYCOSYL TRANSFERASE-RELATED"/>
    <property type="match status" value="1"/>
</dbReference>
<evidence type="ECO:0000256" key="8">
    <source>
        <dbReference type="ARBA" id="ARBA00022622"/>
    </source>
</evidence>
<feature type="compositionally biased region" description="Polar residues" evidence="22">
    <location>
        <begin position="104"/>
        <end position="116"/>
    </location>
</feature>
<dbReference type="InterPro" id="IPR050248">
    <property type="entry name" value="Polysacc_deacetylase_ArnD"/>
</dbReference>
<keyword evidence="7" id="KW-0964">Secreted</keyword>
<evidence type="ECO:0000256" key="23">
    <source>
        <dbReference type="SAM" id="SignalP"/>
    </source>
</evidence>
<feature type="signal peptide" evidence="23">
    <location>
        <begin position="1"/>
        <end position="21"/>
    </location>
</feature>
<keyword evidence="6" id="KW-0134">Cell wall</keyword>
<feature type="region of interest" description="Disordered" evidence="22">
    <location>
        <begin position="442"/>
        <end position="477"/>
    </location>
</feature>
<dbReference type="Pfam" id="PF01522">
    <property type="entry name" value="Polysacc_deac_1"/>
    <property type="match status" value="1"/>
</dbReference>
<keyword evidence="14" id="KW-0325">Glycoprotein</keyword>
<dbReference type="AlphaFoldDB" id="A0A2X0KEU2"/>
<dbReference type="FunFam" id="3.20.20.370:FF:000004">
    <property type="entry name" value="Related to Chitin deacetylase"/>
    <property type="match status" value="1"/>
</dbReference>
<evidence type="ECO:0000313" key="25">
    <source>
        <dbReference type="EMBL" id="SCZ89196.1"/>
    </source>
</evidence>
<feature type="domain" description="NodB homology" evidence="24">
    <location>
        <begin position="200"/>
        <end position="400"/>
    </location>
</feature>
<evidence type="ECO:0000256" key="10">
    <source>
        <dbReference type="ARBA" id="ARBA00022729"/>
    </source>
</evidence>
<keyword evidence="9" id="KW-0479">Metal-binding</keyword>
<dbReference type="GO" id="GO:0098552">
    <property type="term" value="C:side of membrane"/>
    <property type="evidence" value="ECO:0007669"/>
    <property type="project" value="UniProtKB-KW"/>
</dbReference>
<accession>A0A2X0KEU2</accession>
<evidence type="ECO:0000256" key="14">
    <source>
        <dbReference type="ARBA" id="ARBA00023180"/>
    </source>
</evidence>
<dbReference type="OrthoDB" id="407355at2759"/>
<evidence type="ECO:0000256" key="3">
    <source>
        <dbReference type="ARBA" id="ARBA00004609"/>
    </source>
</evidence>
<evidence type="ECO:0000259" key="24">
    <source>
        <dbReference type="PROSITE" id="PS51677"/>
    </source>
</evidence>
<comment type="similarity">
    <text evidence="4">Belongs to the polysaccharide deacetylase family.</text>
</comment>
<keyword evidence="8" id="KW-0336">GPI-anchor</keyword>
<reference evidence="26" key="1">
    <citation type="submission" date="2016-10" db="EMBL/GenBank/DDBJ databases">
        <authorList>
            <person name="Jeantristanb JTB J.-T."/>
            <person name="Ricardo R."/>
        </authorList>
    </citation>
    <scope>NUCLEOTIDE SEQUENCE [LARGE SCALE GENOMIC DNA]</scope>
</reference>
<evidence type="ECO:0000256" key="18">
    <source>
        <dbReference type="ARBA" id="ARBA00023316"/>
    </source>
</evidence>
<evidence type="ECO:0000256" key="6">
    <source>
        <dbReference type="ARBA" id="ARBA00022512"/>
    </source>
</evidence>
<dbReference type="EC" id="3.5.1.41" evidence="20"/>
<evidence type="ECO:0000256" key="15">
    <source>
        <dbReference type="ARBA" id="ARBA00023277"/>
    </source>
</evidence>
<keyword evidence="18" id="KW-0961">Cell wall biogenesis/degradation</keyword>
<comment type="cofactor">
    <cofactor evidence="1">
        <name>Co(2+)</name>
        <dbReference type="ChEBI" id="CHEBI:48828"/>
    </cofactor>
</comment>
<name>A0A2X0KEU2_9BASI</name>
<keyword evidence="13" id="KW-0472">Membrane</keyword>
<dbReference type="Gene3D" id="3.20.20.370">
    <property type="entry name" value="Glycoside hydrolase/deacetylase"/>
    <property type="match status" value="1"/>
</dbReference>
<keyword evidence="17" id="KW-0449">Lipoprotein</keyword>
<proteinExistence type="inferred from homology"/>
<evidence type="ECO:0000256" key="16">
    <source>
        <dbReference type="ARBA" id="ARBA00023285"/>
    </source>
</evidence>
<evidence type="ECO:0000256" key="5">
    <source>
        <dbReference type="ARBA" id="ARBA00022475"/>
    </source>
</evidence>
<keyword evidence="5" id="KW-1003">Cell membrane</keyword>
<comment type="catalytic activity">
    <reaction evidence="21">
        <text>[(1-&gt;4)-N-acetyl-beta-D-glucosaminyl](n) + n H2O = chitosan + n acetate</text>
        <dbReference type="Rhea" id="RHEA:10464"/>
        <dbReference type="Rhea" id="RHEA-COMP:9593"/>
        <dbReference type="Rhea" id="RHEA-COMP:9597"/>
        <dbReference type="ChEBI" id="CHEBI:15377"/>
        <dbReference type="ChEBI" id="CHEBI:17029"/>
        <dbReference type="ChEBI" id="CHEBI:30089"/>
        <dbReference type="ChEBI" id="CHEBI:57704"/>
        <dbReference type="EC" id="3.5.1.41"/>
    </reaction>
    <physiologicalReaction direction="left-to-right" evidence="21">
        <dbReference type="Rhea" id="RHEA:10465"/>
    </physiologicalReaction>
</comment>
<dbReference type="GO" id="GO:0071555">
    <property type="term" value="P:cell wall organization"/>
    <property type="evidence" value="ECO:0007669"/>
    <property type="project" value="UniProtKB-KW"/>
</dbReference>
<evidence type="ECO:0000256" key="7">
    <source>
        <dbReference type="ARBA" id="ARBA00022525"/>
    </source>
</evidence>
<evidence type="ECO:0000256" key="9">
    <source>
        <dbReference type="ARBA" id="ARBA00022723"/>
    </source>
</evidence>
<feature type="region of interest" description="Disordered" evidence="22">
    <location>
        <begin position="84"/>
        <end position="116"/>
    </location>
</feature>
<evidence type="ECO:0000256" key="13">
    <source>
        <dbReference type="ARBA" id="ARBA00023136"/>
    </source>
</evidence>
<dbReference type="GO" id="GO:0006032">
    <property type="term" value="P:chitin catabolic process"/>
    <property type="evidence" value="ECO:0007669"/>
    <property type="project" value="UniProtKB-KW"/>
</dbReference>
<dbReference type="STRING" id="289078.A0A2X0KEU2"/>
<dbReference type="Proteomes" id="UP000249723">
    <property type="component" value="Unassembled WGS sequence"/>
</dbReference>
<keyword evidence="19" id="KW-0624">Polysaccharide degradation</keyword>
<dbReference type="PROSITE" id="PS51677">
    <property type="entry name" value="NODB"/>
    <property type="match status" value="1"/>
</dbReference>
<evidence type="ECO:0000256" key="22">
    <source>
        <dbReference type="SAM" id="MobiDB-lite"/>
    </source>
</evidence>
<evidence type="ECO:0000256" key="17">
    <source>
        <dbReference type="ARBA" id="ARBA00023288"/>
    </source>
</evidence>
<evidence type="ECO:0000256" key="1">
    <source>
        <dbReference type="ARBA" id="ARBA00001941"/>
    </source>
</evidence>
<dbReference type="InterPro" id="IPR002509">
    <property type="entry name" value="NODB_dom"/>
</dbReference>
<keyword evidence="15" id="KW-0119">Carbohydrate metabolism</keyword>